<feature type="region of interest" description="Disordered" evidence="2">
    <location>
        <begin position="147"/>
        <end position="186"/>
    </location>
</feature>
<sequence length="309" mass="36350">MPRQVINITASPKKVKPKYDYYSYRKNVKLQEAFLARKLRKLDDKQRSSLNNIQGHISQIRKELDKMEIERNRNEISSFKEDKKRKITIKEVKFMTKQERSLLNKRNFDHLKSQYSENTRPSSSIYGTLIRSENILPYLLRRFTPKRATNPNNINRCHQSQPQTNLSKAVLLPSEDPSTEREEKRQTDEIILYHKPENEDSCEKNYSFDDRFPVNPINGSNSTHSPKRSCRVMTNILQLPRIGYLSAKRQTITSGIGDDSEEKVEEDVEKPNTADYITIDDVKCCRYIRGYEPDYMSMPSDITHFIFEQ</sequence>
<dbReference type="AlphaFoldDB" id="A0AAD9JX07"/>
<proteinExistence type="predicted"/>
<evidence type="ECO:0000256" key="2">
    <source>
        <dbReference type="SAM" id="MobiDB-lite"/>
    </source>
</evidence>
<evidence type="ECO:0000313" key="3">
    <source>
        <dbReference type="EMBL" id="KAK2160048.1"/>
    </source>
</evidence>
<dbReference type="EMBL" id="JAODUP010000141">
    <property type="protein sequence ID" value="KAK2160048.1"/>
    <property type="molecule type" value="Genomic_DNA"/>
</dbReference>
<reference evidence="3" key="1">
    <citation type="journal article" date="2023" name="Mol. Biol. Evol.">
        <title>Third-Generation Sequencing Reveals the Adaptive Role of the Epigenome in Three Deep-Sea Polychaetes.</title>
        <authorList>
            <person name="Perez M."/>
            <person name="Aroh O."/>
            <person name="Sun Y."/>
            <person name="Lan Y."/>
            <person name="Juniper S.K."/>
            <person name="Young C.R."/>
            <person name="Angers B."/>
            <person name="Qian P.Y."/>
        </authorList>
    </citation>
    <scope>NUCLEOTIDE SEQUENCE</scope>
    <source>
        <strain evidence="3">P08H-3</strain>
    </source>
</reference>
<feature type="non-terminal residue" evidence="3">
    <location>
        <position position="1"/>
    </location>
</feature>
<keyword evidence="1" id="KW-0175">Coiled coil</keyword>
<feature type="coiled-coil region" evidence="1">
    <location>
        <begin position="50"/>
        <end position="77"/>
    </location>
</feature>
<protein>
    <submittedName>
        <fullName evidence="3">Uncharacterized protein</fullName>
    </submittedName>
</protein>
<organism evidence="3 4">
    <name type="scientific">Paralvinella palmiformis</name>
    <dbReference type="NCBI Taxonomy" id="53620"/>
    <lineage>
        <taxon>Eukaryota</taxon>
        <taxon>Metazoa</taxon>
        <taxon>Spiralia</taxon>
        <taxon>Lophotrochozoa</taxon>
        <taxon>Annelida</taxon>
        <taxon>Polychaeta</taxon>
        <taxon>Sedentaria</taxon>
        <taxon>Canalipalpata</taxon>
        <taxon>Terebellida</taxon>
        <taxon>Terebelliformia</taxon>
        <taxon>Alvinellidae</taxon>
        <taxon>Paralvinella</taxon>
    </lineage>
</organism>
<evidence type="ECO:0000256" key="1">
    <source>
        <dbReference type="SAM" id="Coils"/>
    </source>
</evidence>
<keyword evidence="4" id="KW-1185">Reference proteome</keyword>
<feature type="compositionally biased region" description="Polar residues" evidence="2">
    <location>
        <begin position="147"/>
        <end position="167"/>
    </location>
</feature>
<comment type="caution">
    <text evidence="3">The sequence shown here is derived from an EMBL/GenBank/DDBJ whole genome shotgun (WGS) entry which is preliminary data.</text>
</comment>
<dbReference type="Proteomes" id="UP001208570">
    <property type="component" value="Unassembled WGS sequence"/>
</dbReference>
<name>A0AAD9JX07_9ANNE</name>
<accession>A0AAD9JX07</accession>
<evidence type="ECO:0000313" key="4">
    <source>
        <dbReference type="Proteomes" id="UP001208570"/>
    </source>
</evidence>
<gene>
    <name evidence="3" type="ORF">LSH36_141g06058</name>
</gene>